<dbReference type="EMBL" id="BNCQ01000036">
    <property type="protein sequence ID" value="GIM10874.1"/>
    <property type="molecule type" value="Genomic_DNA"/>
</dbReference>
<feature type="non-terminal residue" evidence="4">
    <location>
        <position position="360"/>
    </location>
</feature>
<dbReference type="GO" id="GO:0004520">
    <property type="term" value="F:DNA endonuclease activity"/>
    <property type="evidence" value="ECO:0007669"/>
    <property type="project" value="TreeGrafter"/>
</dbReference>
<dbReference type="InterPro" id="IPR038718">
    <property type="entry name" value="SNF2-like_sf"/>
</dbReference>
<dbReference type="InterPro" id="IPR000330">
    <property type="entry name" value="SNF2_N"/>
</dbReference>
<name>A0A8J4GPQ5_9CHLO</name>
<organism evidence="4 5">
    <name type="scientific">Volvox reticuliferus</name>
    <dbReference type="NCBI Taxonomy" id="1737510"/>
    <lineage>
        <taxon>Eukaryota</taxon>
        <taxon>Viridiplantae</taxon>
        <taxon>Chlorophyta</taxon>
        <taxon>core chlorophytes</taxon>
        <taxon>Chlorophyceae</taxon>
        <taxon>CS clade</taxon>
        <taxon>Chlamydomonadales</taxon>
        <taxon>Volvocaceae</taxon>
        <taxon>Volvox</taxon>
    </lineage>
</organism>
<evidence type="ECO:0000259" key="3">
    <source>
        <dbReference type="PROSITE" id="PS51192"/>
    </source>
</evidence>
<reference evidence="4" key="1">
    <citation type="journal article" date="2021" name="Proc. Natl. Acad. Sci. U.S.A.">
        <title>Three genomes in the algal genus Volvox reveal the fate of a haploid sex-determining region after a transition to homothallism.</title>
        <authorList>
            <person name="Yamamoto K."/>
            <person name="Hamaji T."/>
            <person name="Kawai-Toyooka H."/>
            <person name="Matsuzaki R."/>
            <person name="Takahashi F."/>
            <person name="Nishimura Y."/>
            <person name="Kawachi M."/>
            <person name="Noguchi H."/>
            <person name="Minakuchi Y."/>
            <person name="Umen J.G."/>
            <person name="Toyoda A."/>
            <person name="Nozaki H."/>
        </authorList>
    </citation>
    <scope>NUCLEOTIDE SEQUENCE</scope>
    <source>
        <strain evidence="4">NIES-3785</strain>
    </source>
</reference>
<dbReference type="PANTHER" id="PTHR45766:SF5">
    <property type="entry name" value="SNF2 DOMAIN-CONTAINING PROTEIN _ HELICASE DOMAIN-CONTAINING PROTEIN _ HNH ENDONUCLEASE DOMAIN-CONTAINING PROTEIN"/>
    <property type="match status" value="1"/>
</dbReference>
<keyword evidence="1" id="KW-0378">Hydrolase</keyword>
<dbReference type="PROSITE" id="PS51192">
    <property type="entry name" value="HELICASE_ATP_BIND_1"/>
    <property type="match status" value="1"/>
</dbReference>
<sequence length="360" mass="38195">AATAAGPASSGALDAAENFDDSAMYFPLDVYERLLAPLPPHSSLFNAGSLIPEPVRRAYRGCFHERASREEVAARLCRMPPSLRTALMPFQLQGVQFGLARHGRCLIADEMGVGKTVQAIALAACYEDEWPLLCIVPASLRLVWAEELEKWLPHLRPSHIHVIEGKANRLTGRASRGQALPRITITSYEMMRRLTCPACSKTKMSLPPQTTEVPGGMAKAAAATGATGVSGGGAGAAAGGGGGGKGSSGAGGSRTVCWGPDRCMAAMPWGMVIVDESHNLRTTNSRDADSPHTEACVAAVARVKRAVLLSGTPSLSRPYDLFRQVNALQPGLVGPSKQAFAFRYCDGRMVPHRILPNAAR</sequence>
<dbReference type="GO" id="GO:0005524">
    <property type="term" value="F:ATP binding"/>
    <property type="evidence" value="ECO:0007669"/>
    <property type="project" value="InterPro"/>
</dbReference>
<evidence type="ECO:0000313" key="5">
    <source>
        <dbReference type="Proteomes" id="UP000722791"/>
    </source>
</evidence>
<feature type="domain" description="Helicase ATP-binding" evidence="3">
    <location>
        <begin position="96"/>
        <end position="331"/>
    </location>
</feature>
<gene>
    <name evidence="4" type="ORF">Vretimale_14474</name>
</gene>
<dbReference type="GO" id="GO:0031297">
    <property type="term" value="P:replication fork processing"/>
    <property type="evidence" value="ECO:0007669"/>
    <property type="project" value="TreeGrafter"/>
</dbReference>
<dbReference type="GO" id="GO:0006281">
    <property type="term" value="P:DNA repair"/>
    <property type="evidence" value="ECO:0007669"/>
    <property type="project" value="TreeGrafter"/>
</dbReference>
<dbReference type="Gene3D" id="3.40.50.10810">
    <property type="entry name" value="Tandem AAA-ATPase domain"/>
    <property type="match status" value="2"/>
</dbReference>
<evidence type="ECO:0000313" key="4">
    <source>
        <dbReference type="EMBL" id="GIM10874.1"/>
    </source>
</evidence>
<feature type="non-terminal residue" evidence="4">
    <location>
        <position position="1"/>
    </location>
</feature>
<dbReference type="AlphaFoldDB" id="A0A8J4GPQ5"/>
<dbReference type="InterPro" id="IPR014001">
    <property type="entry name" value="Helicase_ATP-bd"/>
</dbReference>
<accession>A0A8J4GPQ5</accession>
<dbReference type="InterPro" id="IPR027417">
    <property type="entry name" value="P-loop_NTPase"/>
</dbReference>
<dbReference type="SMART" id="SM00487">
    <property type="entry name" value="DEXDc"/>
    <property type="match status" value="1"/>
</dbReference>
<evidence type="ECO:0000256" key="1">
    <source>
        <dbReference type="ARBA" id="ARBA00022801"/>
    </source>
</evidence>
<comment type="caution">
    <text evidence="4">The sequence shown here is derived from an EMBL/GenBank/DDBJ whole genome shotgun (WGS) entry which is preliminary data.</text>
</comment>
<protein>
    <recommendedName>
        <fullName evidence="3">Helicase ATP-binding domain-containing protein</fullName>
    </recommendedName>
</protein>
<dbReference type="GO" id="GO:0043596">
    <property type="term" value="C:nuclear replication fork"/>
    <property type="evidence" value="ECO:0007669"/>
    <property type="project" value="TreeGrafter"/>
</dbReference>
<dbReference type="Proteomes" id="UP000722791">
    <property type="component" value="Unassembled WGS sequence"/>
</dbReference>
<dbReference type="Pfam" id="PF00176">
    <property type="entry name" value="SNF2-rel_dom"/>
    <property type="match status" value="1"/>
</dbReference>
<dbReference type="GO" id="GO:0016787">
    <property type="term" value="F:hydrolase activity"/>
    <property type="evidence" value="ECO:0007669"/>
    <property type="project" value="UniProtKB-KW"/>
</dbReference>
<dbReference type="PANTHER" id="PTHR45766">
    <property type="entry name" value="DNA ANNEALING HELICASE AND ENDONUCLEASE ZRANB3 FAMILY MEMBER"/>
    <property type="match status" value="1"/>
</dbReference>
<proteinExistence type="predicted"/>
<dbReference type="SUPFAM" id="SSF52540">
    <property type="entry name" value="P-loop containing nucleoside triphosphate hydrolases"/>
    <property type="match status" value="1"/>
</dbReference>
<feature type="region of interest" description="Disordered" evidence="2">
    <location>
        <begin position="229"/>
        <end position="251"/>
    </location>
</feature>
<evidence type="ECO:0000256" key="2">
    <source>
        <dbReference type="SAM" id="MobiDB-lite"/>
    </source>
</evidence>